<feature type="transmembrane region" description="Helical" evidence="6">
    <location>
        <begin position="90"/>
        <end position="107"/>
    </location>
</feature>
<protein>
    <recommendedName>
        <fullName evidence="6">Arsenical pump membrane protein</fullName>
    </recommendedName>
</protein>
<feature type="transmembrane region" description="Helical" evidence="6">
    <location>
        <begin position="137"/>
        <end position="154"/>
    </location>
</feature>
<dbReference type="GO" id="GO:0046685">
    <property type="term" value="P:response to arsenic-containing substance"/>
    <property type="evidence" value="ECO:0007669"/>
    <property type="project" value="UniProtKB-KW"/>
</dbReference>
<proteinExistence type="inferred from homology"/>
<feature type="transmembrane region" description="Helical" evidence="6">
    <location>
        <begin position="273"/>
        <end position="295"/>
    </location>
</feature>
<dbReference type="PANTHER" id="PTHR43302:SF5">
    <property type="entry name" value="TRANSPORTER ARSB-RELATED"/>
    <property type="match status" value="1"/>
</dbReference>
<keyword evidence="4 6" id="KW-1133">Transmembrane helix</keyword>
<dbReference type="PANTHER" id="PTHR43302">
    <property type="entry name" value="TRANSPORTER ARSB-RELATED"/>
    <property type="match status" value="1"/>
</dbReference>
<feature type="transmembrane region" description="Helical" evidence="6">
    <location>
        <begin position="315"/>
        <end position="333"/>
    </location>
</feature>
<keyword evidence="2" id="KW-1003">Cell membrane</keyword>
<comment type="function">
    <text evidence="6">Involved in arsenical resistance. Thought to form the channel of an arsenite pump.</text>
</comment>
<evidence type="ECO:0000313" key="7">
    <source>
        <dbReference type="EMBL" id="GBO94201.1"/>
    </source>
</evidence>
<dbReference type="EMBL" id="BGZJ01000001">
    <property type="protein sequence ID" value="GBO94201.1"/>
    <property type="molecule type" value="Genomic_DNA"/>
</dbReference>
<keyword evidence="6" id="KW-0059">Arsenical resistance</keyword>
<evidence type="ECO:0000256" key="6">
    <source>
        <dbReference type="RuleBase" id="RU004993"/>
    </source>
</evidence>
<reference evidence="7 8" key="1">
    <citation type="journal article" date="2018" name="Int. J. Syst. Evol. Microbiol.">
        <title>Mesosutterella multiformis gen. nov., sp. nov., a member of the family Sutterellaceae and Sutterella megalosphaeroides sp. nov., isolated from human faeces.</title>
        <authorList>
            <person name="Sakamoto M."/>
            <person name="Ikeyama N."/>
            <person name="Kunihiro T."/>
            <person name="Iino T."/>
            <person name="Yuki M."/>
            <person name="Ohkuma M."/>
        </authorList>
    </citation>
    <scope>NUCLEOTIDE SEQUENCE [LARGE SCALE GENOMIC DNA]</scope>
    <source>
        <strain evidence="7 8">4NBBH2</strain>
    </source>
</reference>
<name>A0A388SFL6_9BURK</name>
<dbReference type="GO" id="GO:0042960">
    <property type="term" value="F:antimonite secondary active transmembrane transporter activity"/>
    <property type="evidence" value="ECO:0007669"/>
    <property type="project" value="TreeGrafter"/>
</dbReference>
<dbReference type="InterPro" id="IPR000802">
    <property type="entry name" value="Arsenical_pump_ArsB"/>
</dbReference>
<dbReference type="RefSeq" id="WP_116270440.1">
    <property type="nucleotide sequence ID" value="NZ_BGZJ01000001.1"/>
</dbReference>
<feature type="transmembrane region" description="Helical" evidence="6">
    <location>
        <begin position="49"/>
        <end position="69"/>
    </location>
</feature>
<accession>A0A388SFL6</accession>
<evidence type="ECO:0000256" key="5">
    <source>
        <dbReference type="ARBA" id="ARBA00023136"/>
    </source>
</evidence>
<sequence>MTAVLIFIATLLLVITQPRGLGIGWSAAAGAIASLLLGTVTLSDIPTVWSIVWNASGTLIGLIIITLVLDEAGFFRWCALKVARASGGSGAKLFTLIILLGAVMSAFLANDGAVLILTPVVLALLTPLGVSKAQQLAFVMAAGFIVDTASLPLVSSNLVNIISADFFRFTFTDYALVMIPVDIASVAASLAVLWIVFRRSVPKRVDLSRLPAPDSVIRDSLLFRAGWVVLTLQLVFCFASSFLRIPISAVTLASAAILLLLSRKNRVVPAGKVLKDAPWSIVIFSLGMYLVVYGLQNDGATSLLSSALSRIGDSGTGAAAFGAGFIAAALSSVMNNLPSTMIGALSIDAASVSDAVRTAMAYANVIGCDLGPKITPIGSLATLLWLSLLSHKGIRVTWGYYFRLGLILTIPVLAASLAALALVI</sequence>
<feature type="transmembrane region" description="Helical" evidence="6">
    <location>
        <begin position="242"/>
        <end position="261"/>
    </location>
</feature>
<evidence type="ECO:0000256" key="4">
    <source>
        <dbReference type="ARBA" id="ARBA00022989"/>
    </source>
</evidence>
<dbReference type="AlphaFoldDB" id="A0A388SFL6"/>
<dbReference type="CDD" id="cd01118">
    <property type="entry name" value="ArsB_permease"/>
    <property type="match status" value="1"/>
</dbReference>
<feature type="transmembrane region" description="Helical" evidence="6">
    <location>
        <begin position="174"/>
        <end position="196"/>
    </location>
</feature>
<comment type="caution">
    <text evidence="7">The sequence shown here is derived from an EMBL/GenBank/DDBJ whole genome shotgun (WGS) entry which is preliminary data.</text>
</comment>
<dbReference type="PRINTS" id="PR00758">
    <property type="entry name" value="ARSENICPUMP"/>
</dbReference>
<feature type="transmembrane region" description="Helical" evidence="6">
    <location>
        <begin position="400"/>
        <end position="423"/>
    </location>
</feature>
<evidence type="ECO:0000313" key="8">
    <source>
        <dbReference type="Proteomes" id="UP000266091"/>
    </source>
</evidence>
<dbReference type="Pfam" id="PF02040">
    <property type="entry name" value="ArsB"/>
    <property type="match status" value="1"/>
</dbReference>
<dbReference type="GO" id="GO:0008490">
    <property type="term" value="F:arsenite secondary active transmembrane transporter activity"/>
    <property type="evidence" value="ECO:0007669"/>
    <property type="project" value="TreeGrafter"/>
</dbReference>
<feature type="transmembrane region" description="Helical" evidence="6">
    <location>
        <begin position="216"/>
        <end position="236"/>
    </location>
</feature>
<keyword evidence="6" id="KW-0813">Transport</keyword>
<dbReference type="OrthoDB" id="9774335at2"/>
<dbReference type="NCBIfam" id="TIGR00935">
    <property type="entry name" value="2a45"/>
    <property type="match status" value="1"/>
</dbReference>
<comment type="caution">
    <text evidence="6">Lacks conserved residue(s) required for the propagation of feature annotation.</text>
</comment>
<evidence type="ECO:0000256" key="3">
    <source>
        <dbReference type="ARBA" id="ARBA00022692"/>
    </source>
</evidence>
<keyword evidence="5 6" id="KW-0472">Membrane</keyword>
<keyword evidence="3 6" id="KW-0812">Transmembrane</keyword>
<comment type="similarity">
    <text evidence="6">Belongs to the ArsB family.</text>
</comment>
<evidence type="ECO:0000256" key="1">
    <source>
        <dbReference type="ARBA" id="ARBA00004651"/>
    </source>
</evidence>
<feature type="transmembrane region" description="Helical" evidence="6">
    <location>
        <begin position="113"/>
        <end position="130"/>
    </location>
</feature>
<evidence type="ECO:0000256" key="2">
    <source>
        <dbReference type="ARBA" id="ARBA00022475"/>
    </source>
</evidence>
<comment type="subcellular location">
    <subcellularLocation>
        <location evidence="1 6">Cell membrane</location>
        <topology evidence="1 6">Multi-pass membrane protein</topology>
    </subcellularLocation>
</comment>
<gene>
    <name evidence="7" type="ORF">MESMUL_15550</name>
</gene>
<dbReference type="GO" id="GO:0005886">
    <property type="term" value="C:plasma membrane"/>
    <property type="evidence" value="ECO:0007669"/>
    <property type="project" value="UniProtKB-SubCell"/>
</dbReference>
<keyword evidence="8" id="KW-1185">Reference proteome</keyword>
<dbReference type="NCBIfam" id="NF011980">
    <property type="entry name" value="PRK15445.1"/>
    <property type="match status" value="1"/>
</dbReference>
<organism evidence="7 8">
    <name type="scientific">Mesosutterella multiformis</name>
    <dbReference type="NCBI Taxonomy" id="2259133"/>
    <lineage>
        <taxon>Bacteria</taxon>
        <taxon>Pseudomonadati</taxon>
        <taxon>Pseudomonadota</taxon>
        <taxon>Betaproteobacteria</taxon>
        <taxon>Burkholderiales</taxon>
        <taxon>Sutterellaceae</taxon>
        <taxon>Mesosutterella</taxon>
    </lineage>
</organism>
<dbReference type="Proteomes" id="UP000266091">
    <property type="component" value="Unassembled WGS sequence"/>
</dbReference>